<dbReference type="AlphaFoldDB" id="A0A1S1MXF7"/>
<name>A0A1S1MXF7_9GAMM</name>
<dbReference type="PANTHER" id="PTHR43792">
    <property type="entry name" value="GNAT FAMILY, PUTATIVE (AFU_ORTHOLOGUE AFUA_3G00765)-RELATED-RELATED"/>
    <property type="match status" value="1"/>
</dbReference>
<dbReference type="STRING" id="1859457.BET10_12235"/>
<dbReference type="SUPFAM" id="SSF55729">
    <property type="entry name" value="Acyl-CoA N-acyltransferases (Nat)"/>
    <property type="match status" value="1"/>
</dbReference>
<organism evidence="2 3">
    <name type="scientific">Pseudoalteromonas amylolytica</name>
    <dbReference type="NCBI Taxonomy" id="1859457"/>
    <lineage>
        <taxon>Bacteria</taxon>
        <taxon>Pseudomonadati</taxon>
        <taxon>Pseudomonadota</taxon>
        <taxon>Gammaproteobacteria</taxon>
        <taxon>Alteromonadales</taxon>
        <taxon>Pseudoalteromonadaceae</taxon>
        <taxon>Pseudoalteromonas</taxon>
    </lineage>
</organism>
<evidence type="ECO:0000259" key="1">
    <source>
        <dbReference type="PROSITE" id="PS51186"/>
    </source>
</evidence>
<accession>A0A1S1MXF7</accession>
<dbReference type="PANTHER" id="PTHR43792:SF1">
    <property type="entry name" value="N-ACETYLTRANSFERASE DOMAIN-CONTAINING PROTEIN"/>
    <property type="match status" value="1"/>
</dbReference>
<sequence length="169" mass="18964">MDKEYISSRLVLALAKPQYDEEPDKFAQKILQVLEPTTCGALPQSWQNIKTLSDAHHWVRTQLNDAQLFTVTHCHNGALLGLAVVHEQGDEAYVGYVIAKQYWGWGFGSEALKALVAQYKEQNSITTLWAGVEKDNISSIKVLRKSGFSLADSGHYDSNTLHYRLLLSN</sequence>
<evidence type="ECO:0000313" key="2">
    <source>
        <dbReference type="EMBL" id="OHU91568.1"/>
    </source>
</evidence>
<comment type="caution">
    <text evidence="2">The sequence shown here is derived from an EMBL/GenBank/DDBJ whole genome shotgun (WGS) entry which is preliminary data.</text>
</comment>
<keyword evidence="3" id="KW-1185">Reference proteome</keyword>
<proteinExistence type="predicted"/>
<dbReference type="Pfam" id="PF13302">
    <property type="entry name" value="Acetyltransf_3"/>
    <property type="match status" value="1"/>
</dbReference>
<gene>
    <name evidence="2" type="ORF">BET10_12235</name>
</gene>
<dbReference type="InterPro" id="IPR016181">
    <property type="entry name" value="Acyl_CoA_acyltransferase"/>
</dbReference>
<reference evidence="2 3" key="1">
    <citation type="submission" date="2016-09" db="EMBL/GenBank/DDBJ databases">
        <title>Pseudoalteromonas amylolytica sp. nov., isolated from the surface seawater.</title>
        <authorList>
            <person name="Wu Y.-H."/>
            <person name="Cheng H."/>
            <person name="Jin X.-B."/>
            <person name="Wang C.-S."/>
            <person name="Xu X.-W."/>
        </authorList>
    </citation>
    <scope>NUCLEOTIDE SEQUENCE [LARGE SCALE GENOMIC DNA]</scope>
    <source>
        <strain evidence="2 3">JW1</strain>
    </source>
</reference>
<dbReference type="RefSeq" id="WP_070985483.1">
    <property type="nucleotide sequence ID" value="NZ_MKJU01000025.1"/>
</dbReference>
<dbReference type="OrthoDB" id="6293260at2"/>
<dbReference type="PROSITE" id="PS51186">
    <property type="entry name" value="GNAT"/>
    <property type="match status" value="1"/>
</dbReference>
<dbReference type="CDD" id="cd04301">
    <property type="entry name" value="NAT_SF"/>
    <property type="match status" value="1"/>
</dbReference>
<feature type="domain" description="N-acetyltransferase" evidence="1">
    <location>
        <begin position="31"/>
        <end position="168"/>
    </location>
</feature>
<dbReference type="Proteomes" id="UP000179786">
    <property type="component" value="Unassembled WGS sequence"/>
</dbReference>
<protein>
    <recommendedName>
        <fullName evidence="1">N-acetyltransferase domain-containing protein</fullName>
    </recommendedName>
</protein>
<dbReference type="InterPro" id="IPR000182">
    <property type="entry name" value="GNAT_dom"/>
</dbReference>
<dbReference type="GO" id="GO:0016747">
    <property type="term" value="F:acyltransferase activity, transferring groups other than amino-acyl groups"/>
    <property type="evidence" value="ECO:0007669"/>
    <property type="project" value="InterPro"/>
</dbReference>
<dbReference type="EMBL" id="MKJU01000025">
    <property type="protein sequence ID" value="OHU91568.1"/>
    <property type="molecule type" value="Genomic_DNA"/>
</dbReference>
<dbReference type="InterPro" id="IPR051531">
    <property type="entry name" value="N-acetyltransferase"/>
</dbReference>
<dbReference type="Gene3D" id="3.40.630.30">
    <property type="match status" value="1"/>
</dbReference>
<evidence type="ECO:0000313" key="3">
    <source>
        <dbReference type="Proteomes" id="UP000179786"/>
    </source>
</evidence>